<dbReference type="AlphaFoldDB" id="A0A5C3K9L1"/>
<feature type="region of interest" description="Disordered" evidence="1">
    <location>
        <begin position="249"/>
        <end position="373"/>
    </location>
</feature>
<reference evidence="2 3" key="1">
    <citation type="journal article" date="2019" name="Nat. Ecol. Evol.">
        <title>Megaphylogeny resolves global patterns of mushroom evolution.</title>
        <authorList>
            <person name="Varga T."/>
            <person name="Krizsan K."/>
            <person name="Foldi C."/>
            <person name="Dima B."/>
            <person name="Sanchez-Garcia M."/>
            <person name="Sanchez-Ramirez S."/>
            <person name="Szollosi G.J."/>
            <person name="Szarkandi J.G."/>
            <person name="Papp V."/>
            <person name="Albert L."/>
            <person name="Andreopoulos W."/>
            <person name="Angelini C."/>
            <person name="Antonin V."/>
            <person name="Barry K.W."/>
            <person name="Bougher N.L."/>
            <person name="Buchanan P."/>
            <person name="Buyck B."/>
            <person name="Bense V."/>
            <person name="Catcheside P."/>
            <person name="Chovatia M."/>
            <person name="Cooper J."/>
            <person name="Damon W."/>
            <person name="Desjardin D."/>
            <person name="Finy P."/>
            <person name="Geml J."/>
            <person name="Haridas S."/>
            <person name="Hughes K."/>
            <person name="Justo A."/>
            <person name="Karasinski D."/>
            <person name="Kautmanova I."/>
            <person name="Kiss B."/>
            <person name="Kocsube S."/>
            <person name="Kotiranta H."/>
            <person name="LaButti K.M."/>
            <person name="Lechner B.E."/>
            <person name="Liimatainen K."/>
            <person name="Lipzen A."/>
            <person name="Lukacs Z."/>
            <person name="Mihaltcheva S."/>
            <person name="Morgado L.N."/>
            <person name="Niskanen T."/>
            <person name="Noordeloos M.E."/>
            <person name="Ohm R.A."/>
            <person name="Ortiz-Santana B."/>
            <person name="Ovrebo C."/>
            <person name="Racz N."/>
            <person name="Riley R."/>
            <person name="Savchenko A."/>
            <person name="Shiryaev A."/>
            <person name="Soop K."/>
            <person name="Spirin V."/>
            <person name="Szebenyi C."/>
            <person name="Tomsovsky M."/>
            <person name="Tulloss R.E."/>
            <person name="Uehling J."/>
            <person name="Grigoriev I.V."/>
            <person name="Vagvolgyi C."/>
            <person name="Papp T."/>
            <person name="Martin F.M."/>
            <person name="Miettinen O."/>
            <person name="Hibbett D.S."/>
            <person name="Nagy L.G."/>
        </authorList>
    </citation>
    <scope>NUCLEOTIDE SEQUENCE [LARGE SCALE GENOMIC DNA]</scope>
    <source>
        <strain evidence="2 3">CBS 121175</strain>
    </source>
</reference>
<name>A0A5C3K9L1_COPMA</name>
<feature type="compositionally biased region" description="Basic and acidic residues" evidence="1">
    <location>
        <begin position="93"/>
        <end position="104"/>
    </location>
</feature>
<feature type="compositionally biased region" description="Acidic residues" evidence="1">
    <location>
        <begin position="292"/>
        <end position="373"/>
    </location>
</feature>
<organism evidence="2 3">
    <name type="scientific">Coprinopsis marcescibilis</name>
    <name type="common">Agaric fungus</name>
    <name type="synonym">Psathyrella marcescibilis</name>
    <dbReference type="NCBI Taxonomy" id="230819"/>
    <lineage>
        <taxon>Eukaryota</taxon>
        <taxon>Fungi</taxon>
        <taxon>Dikarya</taxon>
        <taxon>Basidiomycota</taxon>
        <taxon>Agaricomycotina</taxon>
        <taxon>Agaricomycetes</taxon>
        <taxon>Agaricomycetidae</taxon>
        <taxon>Agaricales</taxon>
        <taxon>Agaricineae</taxon>
        <taxon>Psathyrellaceae</taxon>
        <taxon>Coprinopsis</taxon>
    </lineage>
</organism>
<evidence type="ECO:0000256" key="1">
    <source>
        <dbReference type="SAM" id="MobiDB-lite"/>
    </source>
</evidence>
<feature type="compositionally biased region" description="Polar residues" evidence="1">
    <location>
        <begin position="111"/>
        <end position="121"/>
    </location>
</feature>
<feature type="compositionally biased region" description="Basic residues" evidence="1">
    <location>
        <begin position="1"/>
        <end position="12"/>
    </location>
</feature>
<dbReference type="Proteomes" id="UP000307440">
    <property type="component" value="Unassembled WGS sequence"/>
</dbReference>
<protein>
    <submittedName>
        <fullName evidence="2">Uncharacterized protein</fullName>
    </submittedName>
</protein>
<accession>A0A5C3K9L1</accession>
<evidence type="ECO:0000313" key="2">
    <source>
        <dbReference type="EMBL" id="TFK16517.1"/>
    </source>
</evidence>
<keyword evidence="3" id="KW-1185">Reference proteome</keyword>
<feature type="region of interest" description="Disordered" evidence="1">
    <location>
        <begin position="1"/>
        <end position="125"/>
    </location>
</feature>
<sequence>MSSRVHRRKGKMKATILSPSPAKLATSNPKKKRPQKPPAVGTRRSPRKHNGLAPENAAPITKTARIEAAGSGQQAVSTAPLPSQVQGDTFLPPRDDHWGHHDLNPDFYLRSDTSLGNTPTQGRPVRDIEHYLGEGASALIDLMKEPITLTDDEQGSSHQPSHPWGSQLPPSSPPDWNLSSREDQTPRGARAFPQPSQIFTPDNRSILGDETPQVLQPFPPLSQLFTPDAPLVHGTGNDVDFTLLPRLFDSDNNHGMRNGSDFERESSAIVGDDDWEEVEDEEQDLGLHPDSDGTDYDAEEEEEEEEERHEVEEEEEERHEVEEDENEEAMEGEDEDEGNEEAIEDEDEENEEAMEDENKEVVDEEAVVDEDGE</sequence>
<feature type="compositionally biased region" description="Polar residues" evidence="1">
    <location>
        <begin position="71"/>
        <end position="87"/>
    </location>
</feature>
<feature type="non-terminal residue" evidence="2">
    <location>
        <position position="373"/>
    </location>
</feature>
<evidence type="ECO:0000313" key="3">
    <source>
        <dbReference type="Proteomes" id="UP000307440"/>
    </source>
</evidence>
<feature type="region of interest" description="Disordered" evidence="1">
    <location>
        <begin position="150"/>
        <end position="202"/>
    </location>
</feature>
<gene>
    <name evidence="2" type="ORF">FA15DRAFT_711731</name>
</gene>
<dbReference type="EMBL" id="ML210762">
    <property type="protein sequence ID" value="TFK16517.1"/>
    <property type="molecule type" value="Genomic_DNA"/>
</dbReference>
<feature type="compositionally biased region" description="Acidic residues" evidence="1">
    <location>
        <begin position="271"/>
        <end position="284"/>
    </location>
</feature>
<feature type="compositionally biased region" description="Basic and acidic residues" evidence="1">
    <location>
        <begin position="249"/>
        <end position="266"/>
    </location>
</feature>
<proteinExistence type="predicted"/>